<dbReference type="Gene3D" id="3.10.310.30">
    <property type="match status" value="1"/>
</dbReference>
<sequence>MKKEIIDTIAEYDTIIIHRHVRPDADAYGSQLGLKAILQATYPDKTIYAVGEHDHVFSYLGLPDEISDEAYNKALVICTDTANTERVDDQRYHTGDFIIKIDHHPNDDQYGDLLWVNTAASSASEMIYELYKEGSETAGWKMNQNGARLLFAGIVGDTGRFIYPSTTETTFKVVGDLISYGFDRTELFNSMYELDPNLLQLQGYIYQNFAMDETGAAYIKLSKQLLEEYGVSASDTSALVSTLGDIKGIKAWAMFVEEDSQIRVRLRSKGPIINELAKKYRGGGHPMASGATIYQWSEADEVIQQLKTLCH</sequence>
<reference evidence="3 4" key="1">
    <citation type="journal article" date="2016" name="Genome Announc.">
        <title>Whole-Genome Sequence of Rummeliibacillus stabekisii Strain PP9 Isolated from Antarctic Soil.</title>
        <authorList>
            <person name="da Mota F.F."/>
            <person name="Vollu R.E."/>
            <person name="Jurelevicius D."/>
            <person name="Seldin L."/>
        </authorList>
    </citation>
    <scope>NUCLEOTIDE SEQUENCE [LARGE SCALE GENOMIC DNA]</scope>
    <source>
        <strain evidence="3 4">PP9</strain>
    </source>
</reference>
<evidence type="ECO:0000259" key="2">
    <source>
        <dbReference type="Pfam" id="PF02272"/>
    </source>
</evidence>
<dbReference type="KEGG" id="rst:ATY39_09110"/>
<accession>A0A143HCZ9</accession>
<dbReference type="InterPro" id="IPR038763">
    <property type="entry name" value="DHH_sf"/>
</dbReference>
<dbReference type="InterPro" id="IPR051319">
    <property type="entry name" value="Oligoribo/pAp-PDE_c-di-AMP_PDE"/>
</dbReference>
<dbReference type="SUPFAM" id="SSF64182">
    <property type="entry name" value="DHH phosphoesterases"/>
    <property type="match status" value="1"/>
</dbReference>
<dbReference type="PANTHER" id="PTHR47618">
    <property type="entry name" value="BIFUNCTIONAL OLIGORIBONUCLEASE AND PAP PHOSPHATASE NRNA"/>
    <property type="match status" value="1"/>
</dbReference>
<dbReference type="STRING" id="241244.ATY39_09110"/>
<feature type="domain" description="DDH" evidence="1">
    <location>
        <begin position="15"/>
        <end position="154"/>
    </location>
</feature>
<dbReference type="Pfam" id="PF01368">
    <property type="entry name" value="DHH"/>
    <property type="match status" value="1"/>
</dbReference>
<dbReference type="OrthoDB" id="9803668at2"/>
<dbReference type="Proteomes" id="UP000076021">
    <property type="component" value="Chromosome"/>
</dbReference>
<proteinExistence type="predicted"/>
<evidence type="ECO:0000313" key="4">
    <source>
        <dbReference type="Proteomes" id="UP000076021"/>
    </source>
</evidence>
<dbReference type="Gene3D" id="3.90.1640.10">
    <property type="entry name" value="inorganic pyrophosphatase (n-terminal core)"/>
    <property type="match status" value="1"/>
</dbReference>
<dbReference type="GO" id="GO:0003676">
    <property type="term" value="F:nucleic acid binding"/>
    <property type="evidence" value="ECO:0007669"/>
    <property type="project" value="InterPro"/>
</dbReference>
<evidence type="ECO:0000259" key="1">
    <source>
        <dbReference type="Pfam" id="PF01368"/>
    </source>
</evidence>
<dbReference type="PANTHER" id="PTHR47618:SF1">
    <property type="entry name" value="BIFUNCTIONAL OLIGORIBONUCLEASE AND PAP PHOSPHATASE NRNA"/>
    <property type="match status" value="1"/>
</dbReference>
<dbReference type="InterPro" id="IPR003156">
    <property type="entry name" value="DHHA1_dom"/>
</dbReference>
<dbReference type="EMBL" id="CP014806">
    <property type="protein sequence ID" value="AMW99604.1"/>
    <property type="molecule type" value="Genomic_DNA"/>
</dbReference>
<dbReference type="RefSeq" id="WP_066788856.1">
    <property type="nucleotide sequence ID" value="NZ_CP014806.1"/>
</dbReference>
<dbReference type="Pfam" id="PF02272">
    <property type="entry name" value="DHHA1"/>
    <property type="match status" value="1"/>
</dbReference>
<feature type="domain" description="DHHA1" evidence="2">
    <location>
        <begin position="228"/>
        <end position="309"/>
    </location>
</feature>
<name>A0A143HCZ9_9BACL</name>
<dbReference type="InterPro" id="IPR001667">
    <property type="entry name" value="DDH_dom"/>
</dbReference>
<gene>
    <name evidence="3" type="ORF">ATY39_09110</name>
</gene>
<keyword evidence="4" id="KW-1185">Reference proteome</keyword>
<evidence type="ECO:0000313" key="3">
    <source>
        <dbReference type="EMBL" id="AMW99604.1"/>
    </source>
</evidence>
<protein>
    <submittedName>
        <fullName evidence="3">Oligoribonuclease</fullName>
    </submittedName>
</protein>
<dbReference type="AlphaFoldDB" id="A0A143HCZ9"/>
<reference evidence="4" key="2">
    <citation type="submission" date="2016-03" db="EMBL/GenBank/DDBJ databases">
        <authorList>
            <person name="Ploux O."/>
        </authorList>
    </citation>
    <scope>NUCLEOTIDE SEQUENCE [LARGE SCALE GENOMIC DNA]</scope>
    <source>
        <strain evidence="4">PP9</strain>
    </source>
</reference>
<organism evidence="3 4">
    <name type="scientific">Rummeliibacillus stabekisii</name>
    <dbReference type="NCBI Taxonomy" id="241244"/>
    <lineage>
        <taxon>Bacteria</taxon>
        <taxon>Bacillati</taxon>
        <taxon>Bacillota</taxon>
        <taxon>Bacilli</taxon>
        <taxon>Bacillales</taxon>
        <taxon>Caryophanaceae</taxon>
        <taxon>Rummeliibacillus</taxon>
    </lineage>
</organism>